<evidence type="ECO:0000313" key="6">
    <source>
        <dbReference type="EMBL" id="TNC15367.1"/>
    </source>
</evidence>
<dbReference type="InterPro" id="IPR001279">
    <property type="entry name" value="Metallo-B-lactamas"/>
</dbReference>
<dbReference type="Gene3D" id="3.60.15.10">
    <property type="entry name" value="Ribonuclease Z/Hydroxyacylglutathione hydrolase-like"/>
    <property type="match status" value="1"/>
</dbReference>
<evidence type="ECO:0000256" key="1">
    <source>
        <dbReference type="ARBA" id="ARBA00007749"/>
    </source>
</evidence>
<organism evidence="6 7">
    <name type="scientific">Methylobacterium terricola</name>
    <dbReference type="NCBI Taxonomy" id="2583531"/>
    <lineage>
        <taxon>Bacteria</taxon>
        <taxon>Pseudomonadati</taxon>
        <taxon>Pseudomonadota</taxon>
        <taxon>Alphaproteobacteria</taxon>
        <taxon>Hyphomicrobiales</taxon>
        <taxon>Methylobacteriaceae</taxon>
        <taxon>Methylobacterium</taxon>
    </lineage>
</organism>
<dbReference type="GO" id="GO:0016787">
    <property type="term" value="F:hydrolase activity"/>
    <property type="evidence" value="ECO:0007669"/>
    <property type="project" value="UniProtKB-KW"/>
</dbReference>
<dbReference type="CDD" id="cd16277">
    <property type="entry name" value="metallo-hydrolase-like_MBL-fold"/>
    <property type="match status" value="1"/>
</dbReference>
<evidence type="ECO:0000256" key="4">
    <source>
        <dbReference type="ARBA" id="ARBA00022833"/>
    </source>
</evidence>
<evidence type="ECO:0000313" key="7">
    <source>
        <dbReference type="Proteomes" id="UP000305267"/>
    </source>
</evidence>
<evidence type="ECO:0000256" key="3">
    <source>
        <dbReference type="ARBA" id="ARBA00022801"/>
    </source>
</evidence>
<dbReference type="InterPro" id="IPR051013">
    <property type="entry name" value="MBL_superfamily_lactonases"/>
</dbReference>
<dbReference type="OrthoDB" id="9773738at2"/>
<dbReference type="AlphaFoldDB" id="A0A5C4LLH7"/>
<proteinExistence type="inferred from homology"/>
<dbReference type="SUPFAM" id="SSF56281">
    <property type="entry name" value="Metallo-hydrolase/oxidoreductase"/>
    <property type="match status" value="1"/>
</dbReference>
<name>A0A5C4LLH7_9HYPH</name>
<comment type="caution">
    <text evidence="6">The sequence shown here is derived from an EMBL/GenBank/DDBJ whole genome shotgun (WGS) entry which is preliminary data.</text>
</comment>
<comment type="similarity">
    <text evidence="1">Belongs to the metallo-beta-lactamase superfamily.</text>
</comment>
<dbReference type="Proteomes" id="UP000305267">
    <property type="component" value="Unassembled WGS sequence"/>
</dbReference>
<keyword evidence="2" id="KW-0479">Metal-binding</keyword>
<protein>
    <submittedName>
        <fullName evidence="6">MBL fold metallo-hydrolase</fullName>
    </submittedName>
</protein>
<evidence type="ECO:0000256" key="2">
    <source>
        <dbReference type="ARBA" id="ARBA00022723"/>
    </source>
</evidence>
<keyword evidence="7" id="KW-1185">Reference proteome</keyword>
<sequence>MVDRSFDMLRFFPLATEADIAANLAWMAPHHFDPHTRRLLLSMHSWLVEVGGRRILVDGCVGNDKRRDARPDWCTLSTAFLDRLAEAGAAPEAIDYVLCTHLHADHVGWNTRLVDGRWVPTFPNATYVFGRREHAYWHAEHARGAGGPHLQAYRDSVLPILEAGRALIVDETHVLEGVLHLEPAPGHTPGHVAVWLRCGPETAAFTGDVVHHPVQVLNPDWNCMGCLDPPAAARTRRRLLAEVARTNGVLFPGHFMAPHAVRIAENGDGFAFRFLCEDAGPA</sequence>
<dbReference type="InterPro" id="IPR036866">
    <property type="entry name" value="RibonucZ/Hydroxyglut_hydro"/>
</dbReference>
<dbReference type="PANTHER" id="PTHR42978">
    <property type="entry name" value="QUORUM-QUENCHING LACTONASE YTNP-RELATED-RELATED"/>
    <property type="match status" value="1"/>
</dbReference>
<dbReference type="GO" id="GO:0046872">
    <property type="term" value="F:metal ion binding"/>
    <property type="evidence" value="ECO:0007669"/>
    <property type="project" value="UniProtKB-KW"/>
</dbReference>
<dbReference type="PANTHER" id="PTHR42978:SF6">
    <property type="entry name" value="QUORUM-QUENCHING LACTONASE YTNP-RELATED"/>
    <property type="match status" value="1"/>
</dbReference>
<keyword evidence="3 6" id="KW-0378">Hydrolase</keyword>
<accession>A0A5C4LLH7</accession>
<reference evidence="6 7" key="1">
    <citation type="submission" date="2019-06" db="EMBL/GenBank/DDBJ databases">
        <title>Genome of Methylobacterium sp. 17Sr1-39.</title>
        <authorList>
            <person name="Seo T."/>
        </authorList>
    </citation>
    <scope>NUCLEOTIDE SEQUENCE [LARGE SCALE GENOMIC DNA]</scope>
    <source>
        <strain evidence="6 7">17Sr1-39</strain>
    </source>
</reference>
<dbReference type="EMBL" id="VDDA01000002">
    <property type="protein sequence ID" value="TNC15367.1"/>
    <property type="molecule type" value="Genomic_DNA"/>
</dbReference>
<evidence type="ECO:0000259" key="5">
    <source>
        <dbReference type="SMART" id="SM00849"/>
    </source>
</evidence>
<keyword evidence="4" id="KW-0862">Zinc</keyword>
<gene>
    <name evidence="6" type="ORF">FF100_05175</name>
</gene>
<dbReference type="Pfam" id="PF00753">
    <property type="entry name" value="Lactamase_B"/>
    <property type="match status" value="1"/>
</dbReference>
<dbReference type="SMART" id="SM00849">
    <property type="entry name" value="Lactamase_B"/>
    <property type="match status" value="1"/>
</dbReference>
<feature type="domain" description="Metallo-beta-lactamase" evidence="5">
    <location>
        <begin position="42"/>
        <end position="254"/>
    </location>
</feature>